<evidence type="ECO:0000313" key="2">
    <source>
        <dbReference type="Proteomes" id="UP000540656"/>
    </source>
</evidence>
<comment type="caution">
    <text evidence="1">The sequence shown here is derived from an EMBL/GenBank/DDBJ whole genome shotgun (WGS) entry which is preliminary data.</text>
</comment>
<dbReference type="RefSeq" id="WP_179502382.1">
    <property type="nucleotide sequence ID" value="NZ_JACCAA010000001.1"/>
</dbReference>
<accession>A0A7Y9UQI9</accession>
<gene>
    <name evidence="1" type="ORF">BJ980_002245</name>
</gene>
<name>A0A7Y9UQI9_9ACTN</name>
<dbReference type="AlphaFoldDB" id="A0A7Y9UQI9"/>
<proteinExistence type="predicted"/>
<evidence type="ECO:0000313" key="1">
    <source>
        <dbReference type="EMBL" id="NYG59322.1"/>
    </source>
</evidence>
<dbReference type="EMBL" id="JACCAA010000001">
    <property type="protein sequence ID" value="NYG59322.1"/>
    <property type="molecule type" value="Genomic_DNA"/>
</dbReference>
<sequence>MRRRHLHLASNRLFWQVGDPYVHPYSVDVSVEPLPAKVTVAEGVTHNAVAAILDIAEALSDTWAEHFARAEADWLRPYLLRVLDGDLVTEAELVDHFVRLHGRAPEVTDSQHI</sequence>
<dbReference type="Proteomes" id="UP000540656">
    <property type="component" value="Unassembled WGS sequence"/>
</dbReference>
<keyword evidence="2" id="KW-1185">Reference proteome</keyword>
<protein>
    <submittedName>
        <fullName evidence="1">Uncharacterized protein</fullName>
    </submittedName>
</protein>
<reference evidence="1 2" key="1">
    <citation type="submission" date="2020-07" db="EMBL/GenBank/DDBJ databases">
        <title>Sequencing the genomes of 1000 actinobacteria strains.</title>
        <authorList>
            <person name="Klenk H.-P."/>
        </authorList>
    </citation>
    <scope>NUCLEOTIDE SEQUENCE [LARGE SCALE GENOMIC DNA]</scope>
    <source>
        <strain evidence="1 2">DSM 23819</strain>
    </source>
</reference>
<organism evidence="1 2">
    <name type="scientific">Nocardioides daedukensis</name>
    <dbReference type="NCBI Taxonomy" id="634462"/>
    <lineage>
        <taxon>Bacteria</taxon>
        <taxon>Bacillati</taxon>
        <taxon>Actinomycetota</taxon>
        <taxon>Actinomycetes</taxon>
        <taxon>Propionibacteriales</taxon>
        <taxon>Nocardioidaceae</taxon>
        <taxon>Nocardioides</taxon>
    </lineage>
</organism>